<dbReference type="AlphaFoldDB" id="F1T5Y5"/>
<dbReference type="NCBIfam" id="TIGR01980">
    <property type="entry name" value="sufB"/>
    <property type="match status" value="1"/>
</dbReference>
<evidence type="ECO:0000313" key="4">
    <source>
        <dbReference type="Proteomes" id="UP000005947"/>
    </source>
</evidence>
<gene>
    <name evidence="3" type="primary">sufB</name>
    <name evidence="3" type="ORF">HMPREF0091_10885</name>
</gene>
<evidence type="ECO:0000313" key="3">
    <source>
        <dbReference type="EMBL" id="EGF22890.1"/>
    </source>
</evidence>
<dbReference type="InterPro" id="IPR010231">
    <property type="entry name" value="SUF_FeS_clus_asmbl_SufB"/>
</dbReference>
<keyword evidence="4" id="KW-1185">Reference proteome</keyword>
<name>F1T5Y5_9ACTN</name>
<feature type="domain" description="SUF system FeS cluster assembly SufBD core" evidence="2">
    <location>
        <begin position="255"/>
        <end position="489"/>
    </location>
</feature>
<dbReference type="PANTHER" id="PTHR30508">
    <property type="entry name" value="FES CLUSTER ASSEMBLY PROTEIN SUF"/>
    <property type="match status" value="1"/>
</dbReference>
<dbReference type="OrthoDB" id="9803529at2"/>
<evidence type="ECO:0000256" key="1">
    <source>
        <dbReference type="ARBA" id="ARBA00043967"/>
    </source>
</evidence>
<comment type="similarity">
    <text evidence="1">Belongs to the iron-sulfur cluster assembly SufBD family.</text>
</comment>
<dbReference type="Pfam" id="PF01458">
    <property type="entry name" value="SUFBD_core"/>
    <property type="match status" value="1"/>
</dbReference>
<dbReference type="InterPro" id="IPR037284">
    <property type="entry name" value="SUF_FeS_clus_asmbl_SufBD_sf"/>
</dbReference>
<organism evidence="3 4">
    <name type="scientific">Fannyhessea vaginae DSM 15829</name>
    <dbReference type="NCBI Taxonomy" id="525256"/>
    <lineage>
        <taxon>Bacteria</taxon>
        <taxon>Bacillati</taxon>
        <taxon>Actinomycetota</taxon>
        <taxon>Coriobacteriia</taxon>
        <taxon>Coriobacteriales</taxon>
        <taxon>Atopobiaceae</taxon>
        <taxon>Fannyhessea</taxon>
    </lineage>
</organism>
<dbReference type="RefSeq" id="WP_006303074.1">
    <property type="nucleotide sequence ID" value="NZ_ACGK02000002.1"/>
</dbReference>
<dbReference type="GO" id="GO:0016226">
    <property type="term" value="P:iron-sulfur cluster assembly"/>
    <property type="evidence" value="ECO:0007669"/>
    <property type="project" value="InterPro"/>
</dbReference>
<dbReference type="SUPFAM" id="SSF101960">
    <property type="entry name" value="Stabilizer of iron transporter SufD"/>
    <property type="match status" value="1"/>
</dbReference>
<evidence type="ECO:0000259" key="2">
    <source>
        <dbReference type="Pfam" id="PF01458"/>
    </source>
</evidence>
<dbReference type="InterPro" id="IPR000825">
    <property type="entry name" value="SUF_FeS_clus_asmbl_SufBD_core"/>
</dbReference>
<dbReference type="eggNOG" id="COG0719">
    <property type="taxonomic scope" value="Bacteria"/>
</dbReference>
<dbReference type="InterPro" id="IPR055346">
    <property type="entry name" value="Fe-S_cluster_assembly_SufBD"/>
</dbReference>
<accession>F1T5Y5</accession>
<reference evidence="3 4" key="1">
    <citation type="submission" date="2011-02" db="EMBL/GenBank/DDBJ databases">
        <authorList>
            <person name="Muzny D."/>
            <person name="Qin X."/>
            <person name="Buhay C."/>
            <person name="Dugan-Rocha S."/>
            <person name="Ding Y."/>
            <person name="Chen G."/>
            <person name="Hawes A."/>
            <person name="Holder M."/>
            <person name="Jhangiani S."/>
            <person name="Johnson A."/>
            <person name="Khan Z."/>
            <person name="Li Z."/>
            <person name="Liu W."/>
            <person name="Liu X."/>
            <person name="Perez L."/>
            <person name="Shen H."/>
            <person name="Wang Q."/>
            <person name="Watt J."/>
            <person name="Xi L."/>
            <person name="Xin Y."/>
            <person name="Zhou J."/>
            <person name="Deng J."/>
            <person name="Jiang H."/>
            <person name="Liu Y."/>
            <person name="Qu J."/>
            <person name="Song X.-Z."/>
            <person name="Zhang L."/>
            <person name="Villasana D."/>
            <person name="Johnson A."/>
            <person name="Liu J."/>
            <person name="Liyanage D."/>
            <person name="Lorensuhewa L."/>
            <person name="Robinson T."/>
            <person name="Song A."/>
            <person name="Song B.-B."/>
            <person name="Dinh H."/>
            <person name="Thornton R."/>
            <person name="Coyle M."/>
            <person name="Francisco L."/>
            <person name="Jackson L."/>
            <person name="Javaid M."/>
            <person name="Korchina V."/>
            <person name="Kovar C."/>
            <person name="Mata R."/>
            <person name="Mathew T."/>
            <person name="Ngo R."/>
            <person name="Nguyen L."/>
            <person name="Nguyen N."/>
            <person name="Okwuonu G."/>
            <person name="Ongeri F."/>
            <person name="Pham C."/>
            <person name="Simmons D."/>
            <person name="Wilczek-Boney K."/>
            <person name="Hale W."/>
            <person name="Jakkamsetti A."/>
            <person name="Pham P."/>
            <person name="Ruth R."/>
            <person name="San Lucas F."/>
            <person name="Warren J."/>
            <person name="Zhang J."/>
            <person name="Zhao Z."/>
            <person name="Zhou C."/>
            <person name="Zhu D."/>
            <person name="Lee S."/>
            <person name="Bess C."/>
            <person name="Blankenburg K."/>
            <person name="Forbes L."/>
            <person name="Fu Q."/>
            <person name="Gubbala S."/>
            <person name="Hirani K."/>
            <person name="Jayaseelan J.C."/>
            <person name="Lara F."/>
            <person name="Munidasa M."/>
            <person name="Palculict T."/>
            <person name="Patil S."/>
            <person name="Pu L.-L."/>
            <person name="Saada N."/>
            <person name="Tang L."/>
            <person name="Weissenberger G."/>
            <person name="Zhu Y."/>
            <person name="Hemphill L."/>
            <person name="Shang Y."/>
            <person name="Youmans B."/>
            <person name="Ayvaz T."/>
            <person name="Ross M."/>
            <person name="Santibanez J."/>
            <person name="Aqrawi P."/>
            <person name="Gross S."/>
            <person name="Joshi V."/>
            <person name="Fowler G."/>
            <person name="Nazareth L."/>
            <person name="Reid J."/>
            <person name="Worley K."/>
            <person name="Petrosino J."/>
            <person name="Highlander S."/>
            <person name="Gibbs R."/>
        </authorList>
    </citation>
    <scope>NUCLEOTIDE SEQUENCE [LARGE SCALE GENOMIC DNA]</scope>
    <source>
        <strain evidence="3 4">DSM 15829</strain>
    </source>
</reference>
<dbReference type="Proteomes" id="UP000005947">
    <property type="component" value="Unassembled WGS sequence"/>
</dbReference>
<protein>
    <submittedName>
        <fullName evidence="3">FeS assembly protein SufB</fullName>
    </submittedName>
</protein>
<dbReference type="PANTHER" id="PTHR30508:SF1">
    <property type="entry name" value="UPF0051 PROTEIN ABCI8, CHLOROPLASTIC-RELATED"/>
    <property type="match status" value="1"/>
</dbReference>
<dbReference type="EMBL" id="ACGK02000002">
    <property type="protein sequence ID" value="EGF22890.1"/>
    <property type="molecule type" value="Genomic_DNA"/>
</dbReference>
<sequence>MRVEQVRLNVKDQSLIELADKGQTDVFDTKSAGDDYVDRGANSNVGVDEKGRSNISDIDRSLYDFVMSEEGYERYADGLTPEIVTSISRKKDEPAWMLQLRLEALETYHELKMADNWGPDCSGLDLNHISTYVSPRTKQARSWDDVPKDIKQTFERLGIPDAERKSLAGVGAQYDSEIVYHNMRDDVAKQGVVYTTIEDALHDPRWEPMVKKYFSKLIPLKDHKFAALHYAVWSGGSFVYVPKGVTLSYPLQSYFRLNASSAGQFEHTLIIVDDEADLHFIEGCSAPKYYEANLHAGAVELFVGNNARMRYSTIENWSKNMYNLNTKRALVGENSRMEWISGSFGSHVSYLYPSTILQGNHSTCEFTGITFAGATQNLDTGCKIVMNGQGCKASVDTKSISKDGGINTFRSSMIVGKSAHHSVATVSCQSLMLDDISRSDTIPANNVRCATASVGHEATIGRISDDTILYLMSRGCSEAEARTMVVNGFASPVSKELPLEYAVEMNNLIKIEMEGAIG</sequence>
<comment type="caution">
    <text evidence="3">The sequence shown here is derived from an EMBL/GenBank/DDBJ whole genome shotgun (WGS) entry which is preliminary data.</text>
</comment>
<proteinExistence type="inferred from homology"/>